<feature type="domain" description="Cytochrome c" evidence="5">
    <location>
        <begin position="46"/>
        <end position="160"/>
    </location>
</feature>
<evidence type="ECO:0000256" key="4">
    <source>
        <dbReference type="PROSITE-ProRule" id="PRU00433"/>
    </source>
</evidence>
<dbReference type="SUPFAM" id="SSF46626">
    <property type="entry name" value="Cytochrome c"/>
    <property type="match status" value="2"/>
</dbReference>
<evidence type="ECO:0000256" key="3">
    <source>
        <dbReference type="ARBA" id="ARBA00023004"/>
    </source>
</evidence>
<dbReference type="PANTHER" id="PTHR35008">
    <property type="entry name" value="BLL4482 PROTEIN-RELATED"/>
    <property type="match status" value="1"/>
</dbReference>
<evidence type="ECO:0000256" key="1">
    <source>
        <dbReference type="ARBA" id="ARBA00022617"/>
    </source>
</evidence>
<dbReference type="RefSeq" id="WP_138084188.1">
    <property type="nucleotide sequence ID" value="NZ_VAUV01000001.1"/>
</dbReference>
<dbReference type="Pfam" id="PF00034">
    <property type="entry name" value="Cytochrom_C"/>
    <property type="match status" value="1"/>
</dbReference>
<evidence type="ECO:0000259" key="5">
    <source>
        <dbReference type="PROSITE" id="PS51007"/>
    </source>
</evidence>
<sequence length="330" mass="35626">MKKLLKFVGALVVLFVFLVAGLLAYVTKFLPNVAVKEDIKVEVTPERVKRGEYLANHVGVCMDCHSTRNWSAFSAPLVAGTLGVGGERFDQNMGFPGTFVAPNVTPHALASWSDGEIYRAITSGVSKDGRPMFPIMPYPAYGEMATEDVYSIIAYLRSLPPMVSSPELSKADFPVSVIMHTMPKPAQPLEEVPAKSDTVAYGAYLTKLAACTDCHTKAEKGKPVGEPFGGGFVFAMPGGAQLRSSNITPHLTTGIGAWSKEQFVARFKAFATGTYEPAAVDMMKGEMQTVMPWTMYAGMTEEDLGAIYDYLKTLKPAENPVQVWTTGAGG</sequence>
<dbReference type="OrthoDB" id="9811281at2"/>
<feature type="domain" description="Cytochrome c" evidence="5">
    <location>
        <begin position="197"/>
        <end position="315"/>
    </location>
</feature>
<organism evidence="6 7">
    <name type="scientific">Phragmitibacter flavus</name>
    <dbReference type="NCBI Taxonomy" id="2576071"/>
    <lineage>
        <taxon>Bacteria</taxon>
        <taxon>Pseudomonadati</taxon>
        <taxon>Verrucomicrobiota</taxon>
        <taxon>Verrucomicrobiia</taxon>
        <taxon>Verrucomicrobiales</taxon>
        <taxon>Verrucomicrobiaceae</taxon>
        <taxon>Phragmitibacter</taxon>
    </lineage>
</organism>
<dbReference type="PROSITE" id="PS51007">
    <property type="entry name" value="CYTC"/>
    <property type="match status" value="2"/>
</dbReference>
<reference evidence="6 7" key="1">
    <citation type="submission" date="2019-05" db="EMBL/GenBank/DDBJ databases">
        <title>Verrucobacter flavum gen. nov., sp. nov. a new member of the family Verrucomicrobiaceae.</title>
        <authorList>
            <person name="Szuroczki S."/>
            <person name="Abbaszade G."/>
            <person name="Szabo A."/>
            <person name="Felfoldi T."/>
            <person name="Schumann P."/>
            <person name="Boka K."/>
            <person name="Keki Z."/>
            <person name="Toumi M."/>
            <person name="Toth E."/>
        </authorList>
    </citation>
    <scope>NUCLEOTIDE SEQUENCE [LARGE SCALE GENOMIC DNA]</scope>
    <source>
        <strain evidence="6 7">MG-N-17</strain>
    </source>
</reference>
<evidence type="ECO:0000313" key="7">
    <source>
        <dbReference type="Proteomes" id="UP000306196"/>
    </source>
</evidence>
<accession>A0A5R8KJS3</accession>
<proteinExistence type="predicted"/>
<evidence type="ECO:0000256" key="2">
    <source>
        <dbReference type="ARBA" id="ARBA00022723"/>
    </source>
</evidence>
<gene>
    <name evidence="6" type="ORF">FEM03_00365</name>
</gene>
<dbReference type="InterPro" id="IPR051459">
    <property type="entry name" value="Cytochrome_c-type_DH"/>
</dbReference>
<keyword evidence="7" id="KW-1185">Reference proteome</keyword>
<protein>
    <submittedName>
        <fullName evidence="6">C-type cytochrome</fullName>
    </submittedName>
</protein>
<keyword evidence="2 4" id="KW-0479">Metal-binding</keyword>
<dbReference type="GO" id="GO:0009055">
    <property type="term" value="F:electron transfer activity"/>
    <property type="evidence" value="ECO:0007669"/>
    <property type="project" value="InterPro"/>
</dbReference>
<dbReference type="AlphaFoldDB" id="A0A5R8KJS3"/>
<dbReference type="PANTHER" id="PTHR35008:SF8">
    <property type="entry name" value="ALCOHOL DEHYDROGENASE CYTOCHROME C SUBUNIT"/>
    <property type="match status" value="1"/>
</dbReference>
<evidence type="ECO:0000313" key="6">
    <source>
        <dbReference type="EMBL" id="TLD72564.1"/>
    </source>
</evidence>
<keyword evidence="3 4" id="KW-0408">Iron</keyword>
<dbReference type="GO" id="GO:0020037">
    <property type="term" value="F:heme binding"/>
    <property type="evidence" value="ECO:0007669"/>
    <property type="project" value="InterPro"/>
</dbReference>
<comment type="caution">
    <text evidence="6">The sequence shown here is derived from an EMBL/GenBank/DDBJ whole genome shotgun (WGS) entry which is preliminary data.</text>
</comment>
<dbReference type="GO" id="GO:0046872">
    <property type="term" value="F:metal ion binding"/>
    <property type="evidence" value="ECO:0007669"/>
    <property type="project" value="UniProtKB-KW"/>
</dbReference>
<dbReference type="InterPro" id="IPR009056">
    <property type="entry name" value="Cyt_c-like_dom"/>
</dbReference>
<dbReference type="Proteomes" id="UP000306196">
    <property type="component" value="Unassembled WGS sequence"/>
</dbReference>
<dbReference type="InterPro" id="IPR036909">
    <property type="entry name" value="Cyt_c-like_dom_sf"/>
</dbReference>
<dbReference type="Gene3D" id="1.10.760.10">
    <property type="entry name" value="Cytochrome c-like domain"/>
    <property type="match status" value="2"/>
</dbReference>
<dbReference type="EMBL" id="VAUV01000001">
    <property type="protein sequence ID" value="TLD72564.1"/>
    <property type="molecule type" value="Genomic_DNA"/>
</dbReference>
<keyword evidence="1 4" id="KW-0349">Heme</keyword>
<name>A0A5R8KJS3_9BACT</name>